<organism evidence="4 5">
    <name type="scientific">Sphaerotilus microaerophilus</name>
    <dbReference type="NCBI Taxonomy" id="2914710"/>
    <lineage>
        <taxon>Bacteria</taxon>
        <taxon>Pseudomonadati</taxon>
        <taxon>Pseudomonadota</taxon>
        <taxon>Betaproteobacteria</taxon>
        <taxon>Burkholderiales</taxon>
        <taxon>Sphaerotilaceae</taxon>
        <taxon>Sphaerotilus</taxon>
    </lineage>
</organism>
<dbReference type="Proteomes" id="UP001057498">
    <property type="component" value="Chromosome"/>
</dbReference>
<dbReference type="Pfam" id="PF04862">
    <property type="entry name" value="DUF642"/>
    <property type="match status" value="1"/>
</dbReference>
<dbReference type="InterPro" id="IPR013424">
    <property type="entry name" value="Ice-binding_C"/>
</dbReference>
<evidence type="ECO:0000313" key="4">
    <source>
        <dbReference type="EMBL" id="BDI04571.1"/>
    </source>
</evidence>
<keyword evidence="1" id="KW-0732">Signal</keyword>
<feature type="signal peptide" evidence="1">
    <location>
        <begin position="1"/>
        <end position="22"/>
    </location>
</feature>
<evidence type="ECO:0000259" key="3">
    <source>
        <dbReference type="Pfam" id="PF07589"/>
    </source>
</evidence>
<feature type="chain" id="PRO_5045634170" description="PEP-CTERM protein-sorting domain-containing protein" evidence="1">
    <location>
        <begin position="23"/>
        <end position="235"/>
    </location>
</feature>
<evidence type="ECO:0000259" key="2">
    <source>
        <dbReference type="Pfam" id="PF04862"/>
    </source>
</evidence>
<dbReference type="RefSeq" id="WP_251972684.1">
    <property type="nucleotide sequence ID" value="NZ_AP025730.1"/>
</dbReference>
<dbReference type="Gene3D" id="2.60.120.260">
    <property type="entry name" value="Galactose-binding domain-like"/>
    <property type="match status" value="1"/>
</dbReference>
<sequence length="235" mass="24580">MNMLRNLTLGAVALAASLSAHAAGFQNGGFENGAPQPPLGGDVTLGPGNTSMTGWNSYGLEWNGPGNGRTGDVAWLKCPSGCWTDLSPSEGNNFVDLTGYAIHDYGAIYQTFDTVAGMKYNVSFDLGRSDTWTGAGNAAQLFAVAHGGASIIDDSDPSWLSFTNTNQGWASRGFSFVATSTTTSLFFAGGYNSNDYIGLDNVTVTAAPVPEPETYAMMLAGLGALGFMGRRRKAQ</sequence>
<feature type="domain" description="DUF642" evidence="2">
    <location>
        <begin position="25"/>
        <end position="194"/>
    </location>
</feature>
<protein>
    <recommendedName>
        <fullName evidence="6">PEP-CTERM protein-sorting domain-containing protein</fullName>
    </recommendedName>
</protein>
<evidence type="ECO:0000256" key="1">
    <source>
        <dbReference type="SAM" id="SignalP"/>
    </source>
</evidence>
<dbReference type="InterPro" id="IPR006946">
    <property type="entry name" value="DGR2-like_dom"/>
</dbReference>
<name>A0ABN6PLA4_9BURK</name>
<dbReference type="Pfam" id="PF07589">
    <property type="entry name" value="PEP-CTERM"/>
    <property type="match status" value="1"/>
</dbReference>
<gene>
    <name evidence="4" type="ORF">CATMQ487_15410</name>
</gene>
<dbReference type="EMBL" id="AP025730">
    <property type="protein sequence ID" value="BDI04571.1"/>
    <property type="molecule type" value="Genomic_DNA"/>
</dbReference>
<evidence type="ECO:0008006" key="6">
    <source>
        <dbReference type="Google" id="ProtNLM"/>
    </source>
</evidence>
<evidence type="ECO:0000313" key="5">
    <source>
        <dbReference type="Proteomes" id="UP001057498"/>
    </source>
</evidence>
<dbReference type="NCBIfam" id="TIGR02595">
    <property type="entry name" value="PEP_CTERM"/>
    <property type="match status" value="1"/>
</dbReference>
<reference evidence="4" key="1">
    <citation type="submission" date="2022-04" db="EMBL/GenBank/DDBJ databases">
        <title>Whole genome sequence of Sphaerotilus sp. FB-5.</title>
        <authorList>
            <person name="Takeda M."/>
            <person name="Narihara S."/>
            <person name="Akimoto M."/>
            <person name="Akimoto R."/>
            <person name="Nishiyashiki S."/>
            <person name="Murakami T."/>
        </authorList>
    </citation>
    <scope>NUCLEOTIDE SEQUENCE</scope>
    <source>
        <strain evidence="4">FB-5</strain>
    </source>
</reference>
<proteinExistence type="predicted"/>
<accession>A0ABN6PLA4</accession>
<keyword evidence="5" id="KW-1185">Reference proteome</keyword>
<feature type="domain" description="Ice-binding protein C-terminal" evidence="3">
    <location>
        <begin position="208"/>
        <end position="232"/>
    </location>
</feature>